<evidence type="ECO:0000256" key="7">
    <source>
        <dbReference type="ARBA" id="ARBA00022737"/>
    </source>
</evidence>
<protein>
    <recommendedName>
        <fullName evidence="13">Leucine-rich repeat-containing N-terminal plant-type domain-containing protein</fullName>
    </recommendedName>
</protein>
<dbReference type="FunFam" id="3.80.10.10:FF:000095">
    <property type="entry name" value="LRR receptor-like serine/threonine-protein kinase GSO1"/>
    <property type="match status" value="1"/>
</dbReference>
<evidence type="ECO:0000313" key="15">
    <source>
        <dbReference type="Proteomes" id="UP000594261"/>
    </source>
</evidence>
<name>A0A7N2LN42_QUELO</name>
<evidence type="ECO:0000256" key="6">
    <source>
        <dbReference type="ARBA" id="ARBA00022729"/>
    </source>
</evidence>
<dbReference type="PRINTS" id="PR00019">
    <property type="entry name" value="LEURICHRPT"/>
</dbReference>
<dbReference type="SMART" id="SM00369">
    <property type="entry name" value="LRR_TYP"/>
    <property type="match status" value="8"/>
</dbReference>
<dbReference type="AlphaFoldDB" id="A0A7N2LN42"/>
<dbReference type="Pfam" id="PF00560">
    <property type="entry name" value="LRR_1"/>
    <property type="match status" value="4"/>
</dbReference>
<dbReference type="InterPro" id="IPR001611">
    <property type="entry name" value="Leu-rich_rpt"/>
</dbReference>
<dbReference type="InterPro" id="IPR051502">
    <property type="entry name" value="RLP_Defense_Trigger"/>
</dbReference>
<sequence>MGWPLVKSLLWALLLCVQIHEHRACIEEERTGLLELKAFLKSHTNYTKPLLPTWVYETKGECCSWERVNCSTTTGHVINLTLSNINKEQDYGEGTWFLNISLLQPFKELRILDLSYNGISGWLGNEEPVNLSNLEVLNLRGNRLNGSLLFKESDFLSKLRKLTHLNLAENDFDNKILRSLGALPVLKSLDLSSNNLWPLSSKELVYLSNLEVLILQACGLNGSLPFKDMANFSSLEILDLSDNAFTGSITPYIGALSSLKAISLSNIGLNGTLNTPEFCALKKLEEIELVGNGFEGMLPPCLNNLTSLSYLDISSNRFNGNLSSSPIASLTSLEYIDLSYNLFEGLFSFSLFANHSKLKEIQFLSDNNKLDIEIENHSWDPLFQLKVLVLSNCNLNNPTGNFPKFLLDQHELEVVDISHNNLNGSFPIWLLENNTGLQRLNLRSNSFTGEFHLPSDHYTNLRWLDLSDNHFDGKLQKNIGKRIPKLLYLNLSQNHVEGNLPSSIGDMSNLKLLDLSFNKFYGEVPMELVANCASLGILRLSNNNFHGEIFSKHFNLSLVALELQNNNFTGTLPVVPLNVEMFLNISNNHMTGSIPIWIVNYSTSPRVVVDLSNNFFEGQIPCGLPSSSIINLSHNLLSGLLPSCLNLQDVSHLLLQGNKLTGSLPKAILNSSSLVTLDIRDNCFISSIPDEIDGLSNLKVLSLSGNHFSGVISKQLCRLKRIDIMDLSSNSFSGSIPYCFNNISFGKLAASDFVYTSSVSFWIADSFFPYKALLNRDFQIEGSFSHFYEQVEIEIVTKYRADLYKGLNLDLMSALDLSLNELIGEIPPKLGQLSSLHGLNLSHNQLTGPIPNSFSNLTQLESLDLSHNNLSGEIPSTLIDINSLEIFNVSYNNLSGKLPDFTAQFGTFGKSSYEGNPFLCGPPLEKNCTEIDESPPSPQKSSKTSDGKWYQVDLLVFSTSFSVSYVIFFLGVASVLYINSHWWQQCFNLIEDRIYWYYYFALNTLKRLLNRMCR</sequence>
<keyword evidence="3" id="KW-1003">Cell membrane</keyword>
<keyword evidence="7" id="KW-0677">Repeat</keyword>
<evidence type="ECO:0000256" key="9">
    <source>
        <dbReference type="ARBA" id="ARBA00023136"/>
    </source>
</evidence>
<evidence type="ECO:0000256" key="2">
    <source>
        <dbReference type="ARBA" id="ARBA00009592"/>
    </source>
</evidence>
<evidence type="ECO:0000256" key="3">
    <source>
        <dbReference type="ARBA" id="ARBA00022475"/>
    </source>
</evidence>
<keyword evidence="8 11" id="KW-1133">Transmembrane helix</keyword>
<keyword evidence="15" id="KW-1185">Reference proteome</keyword>
<dbReference type="PANTHER" id="PTHR48062">
    <property type="entry name" value="RECEPTOR-LIKE PROTEIN 14"/>
    <property type="match status" value="1"/>
</dbReference>
<reference evidence="14 15" key="1">
    <citation type="journal article" date="2016" name="G3 (Bethesda)">
        <title>First Draft Assembly and Annotation of the Genome of a California Endemic Oak Quercus lobata Nee (Fagaceae).</title>
        <authorList>
            <person name="Sork V.L."/>
            <person name="Fitz-Gibbon S.T."/>
            <person name="Puiu D."/>
            <person name="Crepeau M."/>
            <person name="Gugger P.F."/>
            <person name="Sherman R."/>
            <person name="Stevens K."/>
            <person name="Langley C.H."/>
            <person name="Pellegrini M."/>
            <person name="Salzberg S.L."/>
        </authorList>
    </citation>
    <scope>NUCLEOTIDE SEQUENCE [LARGE SCALE GENOMIC DNA]</scope>
    <source>
        <strain evidence="14 15">cv. SW786</strain>
    </source>
</reference>
<evidence type="ECO:0000256" key="4">
    <source>
        <dbReference type="ARBA" id="ARBA00022614"/>
    </source>
</evidence>
<evidence type="ECO:0000256" key="1">
    <source>
        <dbReference type="ARBA" id="ARBA00004251"/>
    </source>
</evidence>
<dbReference type="SUPFAM" id="SSF52047">
    <property type="entry name" value="RNI-like"/>
    <property type="match status" value="1"/>
</dbReference>
<evidence type="ECO:0000256" key="5">
    <source>
        <dbReference type="ARBA" id="ARBA00022692"/>
    </source>
</evidence>
<feature type="domain" description="Leucine-rich repeat-containing N-terminal plant-type" evidence="13">
    <location>
        <begin position="27"/>
        <end position="71"/>
    </location>
</feature>
<dbReference type="InterPro" id="IPR032675">
    <property type="entry name" value="LRR_dom_sf"/>
</dbReference>
<dbReference type="InParanoid" id="A0A7N2LN42"/>
<dbReference type="FunFam" id="3.80.10.10:FF:001678">
    <property type="entry name" value="Calmodulin-binding receptor kinase CaMRLK"/>
    <property type="match status" value="1"/>
</dbReference>
<dbReference type="GO" id="GO:0005886">
    <property type="term" value="C:plasma membrane"/>
    <property type="evidence" value="ECO:0007669"/>
    <property type="project" value="UniProtKB-SubCell"/>
</dbReference>
<evidence type="ECO:0000256" key="10">
    <source>
        <dbReference type="ARBA" id="ARBA00023180"/>
    </source>
</evidence>
<dbReference type="Gramene" id="QL05p012871:mrna">
    <property type="protein sequence ID" value="QL05p012871:mrna"/>
    <property type="gene ID" value="QL05p012871"/>
</dbReference>
<dbReference type="Gene3D" id="3.80.10.10">
    <property type="entry name" value="Ribonuclease Inhibitor"/>
    <property type="match status" value="5"/>
</dbReference>
<dbReference type="FunFam" id="3.80.10.10:FF:000213">
    <property type="entry name" value="Tyrosine-sulfated glycopeptide receptor 1"/>
    <property type="match status" value="1"/>
</dbReference>
<organism evidence="14 15">
    <name type="scientific">Quercus lobata</name>
    <name type="common">Valley oak</name>
    <dbReference type="NCBI Taxonomy" id="97700"/>
    <lineage>
        <taxon>Eukaryota</taxon>
        <taxon>Viridiplantae</taxon>
        <taxon>Streptophyta</taxon>
        <taxon>Embryophyta</taxon>
        <taxon>Tracheophyta</taxon>
        <taxon>Spermatophyta</taxon>
        <taxon>Magnoliopsida</taxon>
        <taxon>eudicotyledons</taxon>
        <taxon>Gunneridae</taxon>
        <taxon>Pentapetalae</taxon>
        <taxon>rosids</taxon>
        <taxon>fabids</taxon>
        <taxon>Fagales</taxon>
        <taxon>Fagaceae</taxon>
        <taxon>Quercus</taxon>
    </lineage>
</organism>
<dbReference type="Pfam" id="PF13855">
    <property type="entry name" value="LRR_8"/>
    <property type="match status" value="2"/>
</dbReference>
<feature type="transmembrane region" description="Helical" evidence="11">
    <location>
        <begin position="954"/>
        <end position="978"/>
    </location>
</feature>
<evidence type="ECO:0000259" key="13">
    <source>
        <dbReference type="Pfam" id="PF08263"/>
    </source>
</evidence>
<evidence type="ECO:0000313" key="14">
    <source>
        <dbReference type="EnsemblPlants" id="QL05p012871:mrna"/>
    </source>
</evidence>
<dbReference type="SMART" id="SM00365">
    <property type="entry name" value="LRR_SD22"/>
    <property type="match status" value="5"/>
</dbReference>
<evidence type="ECO:0000256" key="11">
    <source>
        <dbReference type="SAM" id="Phobius"/>
    </source>
</evidence>
<evidence type="ECO:0000256" key="12">
    <source>
        <dbReference type="SAM" id="SignalP"/>
    </source>
</evidence>
<keyword evidence="4" id="KW-0433">Leucine-rich repeat</keyword>
<dbReference type="InterPro" id="IPR013210">
    <property type="entry name" value="LRR_N_plant-typ"/>
</dbReference>
<keyword evidence="9 11" id="KW-0472">Membrane</keyword>
<comment type="similarity">
    <text evidence="2">Belongs to the RLP family.</text>
</comment>
<feature type="signal peptide" evidence="12">
    <location>
        <begin position="1"/>
        <end position="24"/>
    </location>
</feature>
<dbReference type="Proteomes" id="UP000594261">
    <property type="component" value="Chromosome 5"/>
</dbReference>
<comment type="subcellular location">
    <subcellularLocation>
        <location evidence="1">Cell membrane</location>
        <topology evidence="1">Single-pass type I membrane protein</topology>
    </subcellularLocation>
</comment>
<dbReference type="OMA" id="GAGFEIW"/>
<dbReference type="SUPFAM" id="SSF52058">
    <property type="entry name" value="L domain-like"/>
    <property type="match status" value="2"/>
</dbReference>
<dbReference type="Pfam" id="PF13516">
    <property type="entry name" value="LRR_6"/>
    <property type="match status" value="1"/>
</dbReference>
<dbReference type="PANTHER" id="PTHR48062:SF52">
    <property type="entry name" value="RECEPTOR-LIKE PROTEIN 8-RELATED"/>
    <property type="match status" value="1"/>
</dbReference>
<feature type="chain" id="PRO_5029675543" description="Leucine-rich repeat-containing N-terminal plant-type domain-containing protein" evidence="12">
    <location>
        <begin position="25"/>
        <end position="1014"/>
    </location>
</feature>
<accession>A0A7N2LN42</accession>
<evidence type="ECO:0000256" key="8">
    <source>
        <dbReference type="ARBA" id="ARBA00022989"/>
    </source>
</evidence>
<reference evidence="14" key="2">
    <citation type="submission" date="2021-01" db="UniProtKB">
        <authorList>
            <consortium name="EnsemblPlants"/>
        </authorList>
    </citation>
    <scope>IDENTIFICATION</scope>
</reference>
<dbReference type="Pfam" id="PF08263">
    <property type="entry name" value="LRRNT_2"/>
    <property type="match status" value="1"/>
</dbReference>
<dbReference type="EnsemblPlants" id="QL05p012871:mrna">
    <property type="protein sequence ID" value="QL05p012871:mrna"/>
    <property type="gene ID" value="QL05p012871"/>
</dbReference>
<keyword evidence="6 12" id="KW-0732">Signal</keyword>
<dbReference type="EMBL" id="LRBV02000005">
    <property type="status" value="NOT_ANNOTATED_CDS"/>
    <property type="molecule type" value="Genomic_DNA"/>
</dbReference>
<keyword evidence="5 11" id="KW-0812">Transmembrane</keyword>
<proteinExistence type="inferred from homology"/>
<dbReference type="InterPro" id="IPR003591">
    <property type="entry name" value="Leu-rich_rpt_typical-subtyp"/>
</dbReference>
<keyword evidence="10" id="KW-0325">Glycoprotein</keyword>